<dbReference type="EMBL" id="CP000471">
    <property type="protein sequence ID" value="ABK42635.1"/>
    <property type="molecule type" value="Genomic_DNA"/>
</dbReference>
<name>A0L3U2_MAGMM</name>
<feature type="transmembrane region" description="Helical" evidence="1">
    <location>
        <begin position="106"/>
        <end position="124"/>
    </location>
</feature>
<dbReference type="Proteomes" id="UP000002586">
    <property type="component" value="Chromosome"/>
</dbReference>
<dbReference type="KEGG" id="mgm:Mmc1_0106"/>
<keyword evidence="1" id="KW-1133">Transmembrane helix</keyword>
<protein>
    <recommendedName>
        <fullName evidence="4">Glycosyltransferase RgtA/B/C/D-like domain-containing protein</fullName>
    </recommendedName>
</protein>
<dbReference type="AlphaFoldDB" id="A0L3U2"/>
<evidence type="ECO:0000256" key="1">
    <source>
        <dbReference type="SAM" id="Phobius"/>
    </source>
</evidence>
<feature type="transmembrane region" description="Helical" evidence="1">
    <location>
        <begin position="130"/>
        <end position="151"/>
    </location>
</feature>
<keyword evidence="1" id="KW-0472">Membrane</keyword>
<reference evidence="2 3" key="2">
    <citation type="journal article" date="2012" name="Int. J. Syst. Evol. Microbiol.">
        <title>Magnetococcus marinus gen. nov., sp. nov., a marine, magnetotactic bacterium that represents a novel lineage (Magnetococcaceae fam. nov.; Magnetococcales ord. nov.) at the base of the Alphaproteobacteria.</title>
        <authorList>
            <person name="Bazylinski D.A."/>
            <person name="Williams T.J."/>
            <person name="Lefevre C.T."/>
            <person name="Berg R.J."/>
            <person name="Zhang C.L."/>
            <person name="Bowser S.S."/>
            <person name="Dean A.J."/>
            <person name="Beveridge T.J."/>
        </authorList>
    </citation>
    <scope>NUCLEOTIDE SEQUENCE [LARGE SCALE GENOMIC DNA]</scope>
    <source>
        <strain evidence="3">ATCC BAA-1437 / JCM 17883 / MC-1</strain>
    </source>
</reference>
<feature type="transmembrane region" description="Helical" evidence="1">
    <location>
        <begin position="158"/>
        <end position="174"/>
    </location>
</feature>
<dbReference type="RefSeq" id="WP_011711808.1">
    <property type="nucleotide sequence ID" value="NC_008576.1"/>
</dbReference>
<accession>A0L3U2</accession>
<reference evidence="3" key="1">
    <citation type="journal article" date="2009" name="Appl. Environ. Microbiol.">
        <title>Complete genome sequence of the chemolithoautotrophic marine magnetotactic coccus strain MC-1.</title>
        <authorList>
            <person name="Schubbe S."/>
            <person name="Williams T.J."/>
            <person name="Xie G."/>
            <person name="Kiss H.E."/>
            <person name="Brettin T.S."/>
            <person name="Martinez D."/>
            <person name="Ross C.A."/>
            <person name="Schuler D."/>
            <person name="Cox B.L."/>
            <person name="Nealson K.H."/>
            <person name="Bazylinski D.A."/>
        </authorList>
    </citation>
    <scope>NUCLEOTIDE SEQUENCE [LARGE SCALE GENOMIC DNA]</scope>
    <source>
        <strain evidence="3">ATCC BAA-1437 / JCM 17883 / MC-1</strain>
    </source>
</reference>
<proteinExistence type="predicted"/>
<dbReference type="HOGENOM" id="CLU_587672_0_0_5"/>
<feature type="transmembrane region" description="Helical" evidence="1">
    <location>
        <begin position="405"/>
        <end position="429"/>
    </location>
</feature>
<evidence type="ECO:0008006" key="4">
    <source>
        <dbReference type="Google" id="ProtNLM"/>
    </source>
</evidence>
<feature type="transmembrane region" description="Helical" evidence="1">
    <location>
        <begin position="233"/>
        <end position="255"/>
    </location>
</feature>
<feature type="transmembrane region" description="Helical" evidence="1">
    <location>
        <begin position="367"/>
        <end position="384"/>
    </location>
</feature>
<feature type="transmembrane region" description="Helical" evidence="1">
    <location>
        <begin position="12"/>
        <end position="29"/>
    </location>
</feature>
<feature type="transmembrane region" description="Helical" evidence="1">
    <location>
        <begin position="79"/>
        <end position="99"/>
    </location>
</feature>
<organism evidence="2 3">
    <name type="scientific">Magnetococcus marinus (strain ATCC BAA-1437 / JCM 17883 / MC-1)</name>
    <dbReference type="NCBI Taxonomy" id="156889"/>
    <lineage>
        <taxon>Bacteria</taxon>
        <taxon>Pseudomonadati</taxon>
        <taxon>Pseudomonadota</taxon>
        <taxon>Magnetococcia</taxon>
        <taxon>Magnetococcales</taxon>
        <taxon>Magnetococcaceae</taxon>
        <taxon>Magnetococcus</taxon>
    </lineage>
</organism>
<evidence type="ECO:0000313" key="3">
    <source>
        <dbReference type="Proteomes" id="UP000002586"/>
    </source>
</evidence>
<feature type="transmembrane region" description="Helical" evidence="1">
    <location>
        <begin position="208"/>
        <end position="227"/>
    </location>
</feature>
<keyword evidence="1" id="KW-0812">Transmembrane</keyword>
<feature type="transmembrane region" description="Helical" evidence="1">
    <location>
        <begin position="435"/>
        <end position="455"/>
    </location>
</feature>
<evidence type="ECO:0000313" key="2">
    <source>
        <dbReference type="EMBL" id="ABK42635.1"/>
    </source>
</evidence>
<keyword evidence="3" id="KW-1185">Reference proteome</keyword>
<dbReference type="OrthoDB" id="9775969at2"/>
<gene>
    <name evidence="2" type="ordered locus">Mmc1_0106</name>
</gene>
<sequence length="465" mass="52062">MHGSSPSVSLLRWLPALFLLVLGLVYLWLNLPEWSVKHYPDSNSYLLLEKQTFIEALSHVRTMGYPAFAWALKTLTGSYAAVPVVQYVLHLLAALLLWYGLCVYGLRPWSALVVTLPVLFANIIRYFSHALLSDALGATLVVVVVALLLLYIARPWQWGYGVALAVAVFVAFQVRPANQVLVPMLVLVGGLLYGMRPARLRSDGAMGFWSMLGRLSAAGFVPLLGFFTLRLLLVGHFGLVAATGIPLIGIAGSLITPDLLPQIREEVRPLAQTIVDDREKDGMEVPFSTLGWIRYGEWYRQYDWNNYHNTVLAHARRMHNGNHVMADQSLQQLAVQVLRLRFSYYAKWIMAAAGDALGVLLRRDFNLQLTGLLWLLAVLFYHTLRGMRVWRGKPIVAARDAQAMWEISVVVVVGLLYAGMATLLVILTAPPIERYLQNTAIFLPGVVALLAYIRVQEGWQLWRSS</sequence>